<dbReference type="Gene3D" id="1.10.8.60">
    <property type="match status" value="1"/>
</dbReference>
<evidence type="ECO:0000313" key="17">
    <source>
        <dbReference type="EMBL" id="KPD31099.1"/>
    </source>
</evidence>
<reference evidence="17 18" key="1">
    <citation type="submission" date="2015-09" db="EMBL/GenBank/DDBJ databases">
        <title>Draft genome sequence of Thermus scotoductus strain K1 isolated from a geothermal spring in Nagorno-Karabakh, Armenia.</title>
        <authorList>
            <person name="Saghatelyan A."/>
            <person name="Poghosyan L."/>
            <person name="Panosyan H."/>
            <person name="Birkeland N.-K."/>
        </authorList>
    </citation>
    <scope>NUCLEOTIDE SEQUENCE [LARGE SCALE GENOMIC DNA]</scope>
    <source>
        <strain evidence="17 18">K1</strain>
    </source>
</reference>
<sequence length="795" mass="89067">MKDVLRLELPVLPLRNTVILPHTTTGVDVGRPKSKRAVEEALNADRYIFLVTQKDPEVDDPTPEDLFAVGTLAVVKQAMRLPDGTLQVMVEARNRARLVSYVAAPYLRAVGEVLSEPPLQDPSLARVLVNEVQEAFERYLQNHKTLRLDRYQQEAVKSTLDPAILADLVTHHATWSLEEKQEILETPEVEERLKKVLALLLRDLERFELDKKIAARVKEQMDQNQREYYLREQMKAIQKELGGGEDFLSEIEELRERIEKKGMPEGVKEKALKELKRLERMQPGSPEATVSRTYLDWLLDVPWTEADPEVLDISVTKRVLDEDHYGLKDVKERILEYLAVRQLTKEKEVRGHAPILCFVGPPGVGKTSLGKSIARSMNRKFHRISLGGVRDEAEIRGHRRTYIGALPGKIIQGMKQVGVVNPVFLLDEIDKLSSDWRGDPASALLEVLDPEQNHTFTDHYLDVPYDLSKVFFITTANTLSTIPKPLLDRMEVIEIPGYTLPEKRAIARHFRWPFQVKEAGLEGKLEITDRAIERIVQEYTREAGVRNLDRELSKVARKAAKDYLESPWEGVRVVDAQDLEAYLGVPKYRPDRAEKAPQVGVAQGLAWTPYGGALLTIEAVAVPGTGKVNLTGNLGEVMKESAHAALTYLRAHREEWGLPEGFHKEYDLHVHVPEGATPKDGPSAGITMATALASALTGRPVRMDIAMTGEITLRGKVLAIGGVKEKLLAAHQAGIFRVVLPKENEPELKEVPEEILKDLEITFVEEVGEVLRLLLLPPSPPPVAPTDRPQPGAGA</sequence>
<keyword evidence="17" id="KW-0238">DNA-binding</keyword>
<dbReference type="FunFam" id="3.40.50.300:FF:000382">
    <property type="entry name" value="Lon protease homolog 2, peroxisomal"/>
    <property type="match status" value="1"/>
</dbReference>
<dbReference type="Gene3D" id="1.20.5.5270">
    <property type="match status" value="1"/>
</dbReference>
<name>A0A0N0IQN0_THESC</name>
<feature type="domain" description="Lon N-terminal" evidence="16">
    <location>
        <begin position="9"/>
        <end position="204"/>
    </location>
</feature>
<dbReference type="Pfam" id="PF05362">
    <property type="entry name" value="Lon_C"/>
    <property type="match status" value="1"/>
</dbReference>
<dbReference type="PROSITE" id="PS01046">
    <property type="entry name" value="LON_SER"/>
    <property type="match status" value="1"/>
</dbReference>
<dbReference type="InterPro" id="IPR054594">
    <property type="entry name" value="Lon_lid"/>
</dbReference>
<comment type="induction">
    <text evidence="9">By heat shock.</text>
</comment>
<evidence type="ECO:0000256" key="7">
    <source>
        <dbReference type="ARBA" id="ARBA00022840"/>
    </source>
</evidence>
<evidence type="ECO:0000259" key="16">
    <source>
        <dbReference type="PROSITE" id="PS51787"/>
    </source>
</evidence>
<dbReference type="PRINTS" id="PR00830">
    <property type="entry name" value="ENDOLAPTASE"/>
</dbReference>
<feature type="domain" description="Lon proteolytic" evidence="15">
    <location>
        <begin position="596"/>
        <end position="777"/>
    </location>
</feature>
<feature type="active site" evidence="9 11">
    <location>
        <position position="726"/>
    </location>
</feature>
<dbReference type="InterPro" id="IPR014721">
    <property type="entry name" value="Ribsml_uS5_D2-typ_fold_subgr"/>
</dbReference>
<evidence type="ECO:0000313" key="18">
    <source>
        <dbReference type="Proteomes" id="UP000053099"/>
    </source>
</evidence>
<dbReference type="InterPro" id="IPR020568">
    <property type="entry name" value="Ribosomal_Su5_D2-typ_SF"/>
</dbReference>
<dbReference type="Gene3D" id="1.20.58.1480">
    <property type="match status" value="1"/>
</dbReference>
<accession>A0A0N0IQN0</accession>
<dbReference type="SMART" id="SM00382">
    <property type="entry name" value="AAA"/>
    <property type="match status" value="1"/>
</dbReference>
<dbReference type="InterPro" id="IPR027417">
    <property type="entry name" value="P-loop_NTPase"/>
</dbReference>
<comment type="similarity">
    <text evidence="9 10 13 14">Belongs to the peptidase S16 family.</text>
</comment>
<dbReference type="Proteomes" id="UP000053099">
    <property type="component" value="Unassembled WGS sequence"/>
</dbReference>
<dbReference type="GO" id="GO:0016887">
    <property type="term" value="F:ATP hydrolysis activity"/>
    <property type="evidence" value="ECO:0007669"/>
    <property type="project" value="UniProtKB-UniRule"/>
</dbReference>
<protein>
    <recommendedName>
        <fullName evidence="9 10">Lon protease</fullName>
        <ecNumber evidence="9 10">3.4.21.53</ecNumber>
    </recommendedName>
    <alternativeName>
        <fullName evidence="9">ATP-dependent protease La</fullName>
    </alternativeName>
</protein>
<evidence type="ECO:0000256" key="14">
    <source>
        <dbReference type="RuleBase" id="RU000591"/>
    </source>
</evidence>
<dbReference type="InterPro" id="IPR027065">
    <property type="entry name" value="Lon_Prtase"/>
</dbReference>
<dbReference type="HAMAP" id="MF_01973">
    <property type="entry name" value="lon_bact"/>
    <property type="match status" value="1"/>
</dbReference>
<comment type="caution">
    <text evidence="17">The sequence shown here is derived from an EMBL/GenBank/DDBJ whole genome shotgun (WGS) entry which is preliminary data.</text>
</comment>
<dbReference type="GO" id="GO:0004176">
    <property type="term" value="F:ATP-dependent peptidase activity"/>
    <property type="evidence" value="ECO:0007669"/>
    <property type="project" value="UniProtKB-UniRule"/>
</dbReference>
<dbReference type="Pfam" id="PF00004">
    <property type="entry name" value="AAA"/>
    <property type="match status" value="1"/>
</dbReference>
<evidence type="ECO:0000256" key="1">
    <source>
        <dbReference type="ARBA" id="ARBA00004496"/>
    </source>
</evidence>
<evidence type="ECO:0000256" key="11">
    <source>
        <dbReference type="PIRSR" id="PIRSR001174-1"/>
    </source>
</evidence>
<dbReference type="InterPro" id="IPR008268">
    <property type="entry name" value="Peptidase_S16_AS"/>
</dbReference>
<dbReference type="Pfam" id="PF22667">
    <property type="entry name" value="Lon_lid"/>
    <property type="match status" value="1"/>
</dbReference>
<dbReference type="PANTHER" id="PTHR10046">
    <property type="entry name" value="ATP DEPENDENT LON PROTEASE FAMILY MEMBER"/>
    <property type="match status" value="1"/>
</dbReference>
<dbReference type="InterPro" id="IPR003593">
    <property type="entry name" value="AAA+_ATPase"/>
</dbReference>
<evidence type="ECO:0000256" key="9">
    <source>
        <dbReference type="HAMAP-Rule" id="MF_01973"/>
    </source>
</evidence>
<organism evidence="17 18">
    <name type="scientific">Thermus scotoductus</name>
    <dbReference type="NCBI Taxonomy" id="37636"/>
    <lineage>
        <taxon>Bacteria</taxon>
        <taxon>Thermotogati</taxon>
        <taxon>Deinococcota</taxon>
        <taxon>Deinococci</taxon>
        <taxon>Thermales</taxon>
        <taxon>Thermaceae</taxon>
        <taxon>Thermus</taxon>
    </lineage>
</organism>
<dbReference type="Gene3D" id="3.40.50.300">
    <property type="entry name" value="P-loop containing nucleotide triphosphate hydrolases"/>
    <property type="match status" value="1"/>
</dbReference>
<dbReference type="GO" id="GO:0005524">
    <property type="term" value="F:ATP binding"/>
    <property type="evidence" value="ECO:0007669"/>
    <property type="project" value="UniProtKB-UniRule"/>
</dbReference>
<dbReference type="Gene3D" id="2.30.130.40">
    <property type="entry name" value="LON domain-like"/>
    <property type="match status" value="1"/>
</dbReference>
<evidence type="ECO:0000256" key="8">
    <source>
        <dbReference type="ARBA" id="ARBA00023016"/>
    </source>
</evidence>
<dbReference type="InterPro" id="IPR015947">
    <property type="entry name" value="PUA-like_sf"/>
</dbReference>
<comment type="subcellular location">
    <subcellularLocation>
        <location evidence="1 9 10">Cytoplasm</location>
    </subcellularLocation>
</comment>
<feature type="binding site" evidence="9 12">
    <location>
        <begin position="360"/>
        <end position="367"/>
    </location>
    <ligand>
        <name>ATP</name>
        <dbReference type="ChEBI" id="CHEBI:30616"/>
    </ligand>
</feature>
<dbReference type="InterPro" id="IPR046336">
    <property type="entry name" value="Lon_prtase_N_sf"/>
</dbReference>
<dbReference type="AlphaFoldDB" id="A0A0N0IQN0"/>
<dbReference type="SUPFAM" id="SSF88697">
    <property type="entry name" value="PUA domain-like"/>
    <property type="match status" value="1"/>
</dbReference>
<dbReference type="InterPro" id="IPR003111">
    <property type="entry name" value="Lon_prtase_N"/>
</dbReference>
<dbReference type="EC" id="3.4.21.53" evidence="9 10"/>
<evidence type="ECO:0000259" key="15">
    <source>
        <dbReference type="PROSITE" id="PS51786"/>
    </source>
</evidence>
<evidence type="ECO:0000256" key="4">
    <source>
        <dbReference type="ARBA" id="ARBA00022741"/>
    </source>
</evidence>
<evidence type="ECO:0000256" key="3">
    <source>
        <dbReference type="ARBA" id="ARBA00022670"/>
    </source>
</evidence>
<keyword evidence="2 9" id="KW-0963">Cytoplasm</keyword>
<dbReference type="EMBL" id="LJJR01000016">
    <property type="protein sequence ID" value="KPD31099.1"/>
    <property type="molecule type" value="Genomic_DNA"/>
</dbReference>
<evidence type="ECO:0000256" key="5">
    <source>
        <dbReference type="ARBA" id="ARBA00022801"/>
    </source>
</evidence>
<dbReference type="GO" id="GO:0004252">
    <property type="term" value="F:serine-type endopeptidase activity"/>
    <property type="evidence" value="ECO:0007669"/>
    <property type="project" value="UniProtKB-UniRule"/>
</dbReference>
<proteinExistence type="evidence at transcript level"/>
<keyword evidence="5 9" id="KW-0378">Hydrolase</keyword>
<dbReference type="PROSITE" id="PS51786">
    <property type="entry name" value="LON_PROTEOLYTIC"/>
    <property type="match status" value="1"/>
</dbReference>
<dbReference type="Pfam" id="PF02190">
    <property type="entry name" value="LON_substr_bdg"/>
    <property type="match status" value="1"/>
</dbReference>
<evidence type="ECO:0000256" key="2">
    <source>
        <dbReference type="ARBA" id="ARBA00022490"/>
    </source>
</evidence>
<keyword evidence="4 9" id="KW-0547">Nucleotide-binding</keyword>
<dbReference type="SUPFAM" id="SSF52540">
    <property type="entry name" value="P-loop containing nucleoside triphosphate hydrolases"/>
    <property type="match status" value="1"/>
</dbReference>
<comment type="catalytic activity">
    <reaction evidence="9 10 13">
        <text>Hydrolysis of proteins in presence of ATP.</text>
        <dbReference type="EC" id="3.4.21.53"/>
    </reaction>
</comment>
<dbReference type="SUPFAM" id="SSF54211">
    <property type="entry name" value="Ribosomal protein S5 domain 2-like"/>
    <property type="match status" value="1"/>
</dbReference>
<comment type="subunit">
    <text evidence="9 10">Homohexamer. Organized in a ring with a central cavity.</text>
</comment>
<dbReference type="InterPro" id="IPR008269">
    <property type="entry name" value="Lon_proteolytic"/>
</dbReference>
<feature type="active site" evidence="9 11">
    <location>
        <position position="683"/>
    </location>
</feature>
<dbReference type="CDD" id="cd19500">
    <property type="entry name" value="RecA-like_Lon"/>
    <property type="match status" value="1"/>
</dbReference>
<dbReference type="GO" id="GO:0005737">
    <property type="term" value="C:cytoplasm"/>
    <property type="evidence" value="ECO:0007669"/>
    <property type="project" value="UniProtKB-SubCell"/>
</dbReference>
<dbReference type="SMART" id="SM00464">
    <property type="entry name" value="LON"/>
    <property type="match status" value="1"/>
</dbReference>
<keyword evidence="3 9" id="KW-0645">Protease</keyword>
<dbReference type="InterPro" id="IPR004815">
    <property type="entry name" value="Lon_bac/euk-typ"/>
</dbReference>
<dbReference type="PATRIC" id="fig|37636.3.peg.392"/>
<evidence type="ECO:0000256" key="6">
    <source>
        <dbReference type="ARBA" id="ARBA00022825"/>
    </source>
</evidence>
<dbReference type="Gene3D" id="3.30.230.10">
    <property type="match status" value="1"/>
</dbReference>
<dbReference type="GO" id="GO:0006515">
    <property type="term" value="P:protein quality control for misfolded or incompletely synthesized proteins"/>
    <property type="evidence" value="ECO:0007669"/>
    <property type="project" value="UniProtKB-UniRule"/>
</dbReference>
<dbReference type="GO" id="GO:0034605">
    <property type="term" value="P:cellular response to heat"/>
    <property type="evidence" value="ECO:0007669"/>
    <property type="project" value="UniProtKB-UniRule"/>
</dbReference>
<gene>
    <name evidence="9" type="primary">lon</name>
    <name evidence="17" type="ORF">AN926_06630</name>
</gene>
<keyword evidence="8 9" id="KW-0346">Stress response</keyword>
<keyword evidence="6 9" id="KW-0720">Serine protease</keyword>
<comment type="function">
    <text evidence="9">ATP-dependent serine protease that mediates the selective degradation of mutant and abnormal proteins as well as certain short-lived regulatory proteins. Required for cellular homeostasis and for survival from DNA damage and developmental changes induced by stress. Degrades polypeptides processively to yield small peptide fragments that are 5 to 10 amino acids long. Binds to DNA in a double-stranded, site-specific manner.</text>
</comment>
<dbReference type="NCBIfam" id="TIGR00763">
    <property type="entry name" value="lon"/>
    <property type="match status" value="1"/>
</dbReference>
<evidence type="ECO:0000256" key="10">
    <source>
        <dbReference type="PIRNR" id="PIRNR001174"/>
    </source>
</evidence>
<dbReference type="FunFam" id="1.20.5.5270:FF:000002">
    <property type="entry name" value="Lon protease homolog"/>
    <property type="match status" value="1"/>
</dbReference>
<dbReference type="InterPro" id="IPR003959">
    <property type="entry name" value="ATPase_AAA_core"/>
</dbReference>
<keyword evidence="7 9" id="KW-0067">ATP-binding</keyword>
<dbReference type="PIRSF" id="PIRSF001174">
    <property type="entry name" value="Lon_proteas"/>
    <property type="match status" value="1"/>
</dbReference>
<evidence type="ECO:0000256" key="12">
    <source>
        <dbReference type="PIRSR" id="PIRSR001174-2"/>
    </source>
</evidence>
<dbReference type="PROSITE" id="PS51787">
    <property type="entry name" value="LON_N"/>
    <property type="match status" value="1"/>
</dbReference>
<evidence type="ECO:0000256" key="13">
    <source>
        <dbReference type="PROSITE-ProRule" id="PRU01122"/>
    </source>
</evidence>
<dbReference type="GO" id="GO:0043565">
    <property type="term" value="F:sequence-specific DNA binding"/>
    <property type="evidence" value="ECO:0007669"/>
    <property type="project" value="UniProtKB-UniRule"/>
</dbReference>
<dbReference type="InterPro" id="IPR027543">
    <property type="entry name" value="Lon_bac"/>
</dbReference>